<protein>
    <submittedName>
        <fullName evidence="5">DUF86 domain-containing protein</fullName>
    </submittedName>
</protein>
<keyword evidence="6" id="KW-1185">Reference proteome</keyword>
<dbReference type="InterPro" id="IPR052379">
    <property type="entry name" value="Type_VII_TA_RNase"/>
</dbReference>
<evidence type="ECO:0000256" key="1">
    <source>
        <dbReference type="ARBA" id="ARBA00022649"/>
    </source>
</evidence>
<dbReference type="InterPro" id="IPR008201">
    <property type="entry name" value="HepT-like"/>
</dbReference>
<dbReference type="Pfam" id="PF01934">
    <property type="entry name" value="HepT-like"/>
    <property type="match status" value="1"/>
</dbReference>
<keyword evidence="1" id="KW-1277">Toxin-antitoxin system</keyword>
<gene>
    <name evidence="5" type="ORF">E4T21_15275</name>
</gene>
<organism evidence="5 6">
    <name type="scientific">Halomonas binhaiensis</name>
    <dbReference type="NCBI Taxonomy" id="2562282"/>
    <lineage>
        <taxon>Bacteria</taxon>
        <taxon>Pseudomonadati</taxon>
        <taxon>Pseudomonadota</taxon>
        <taxon>Gammaproteobacteria</taxon>
        <taxon>Oceanospirillales</taxon>
        <taxon>Halomonadaceae</taxon>
        <taxon>Halomonas</taxon>
    </lineage>
</organism>
<dbReference type="EMBL" id="CP038437">
    <property type="protein sequence ID" value="QEM82754.1"/>
    <property type="molecule type" value="Genomic_DNA"/>
</dbReference>
<reference evidence="5" key="1">
    <citation type="submission" date="2021-02" db="EMBL/GenBank/DDBJ databases">
        <title>Strain Y2R2, a novel species of the genus Halomonas.</title>
        <authorList>
            <person name="Huang H."/>
        </authorList>
    </citation>
    <scope>NUCLEOTIDE SEQUENCE</scope>
    <source>
        <strain evidence="5">Y2R2</strain>
    </source>
</reference>
<dbReference type="GO" id="GO:0004540">
    <property type="term" value="F:RNA nuclease activity"/>
    <property type="evidence" value="ECO:0007669"/>
    <property type="project" value="InterPro"/>
</dbReference>
<name>A0A5C1NHK9_9GAMM</name>
<dbReference type="AlphaFoldDB" id="A0A5C1NHK9"/>
<dbReference type="InterPro" id="IPR037038">
    <property type="entry name" value="HepT-like_sf"/>
</dbReference>
<keyword evidence="2" id="KW-0540">Nuclease</keyword>
<dbReference type="OrthoDB" id="4829434at2"/>
<evidence type="ECO:0000256" key="4">
    <source>
        <dbReference type="ARBA" id="ARBA00024207"/>
    </source>
</evidence>
<dbReference type="SUPFAM" id="SSF81593">
    <property type="entry name" value="Nucleotidyltransferase substrate binding subunit/domain"/>
    <property type="match status" value="1"/>
</dbReference>
<dbReference type="Proteomes" id="UP000324285">
    <property type="component" value="Chromosome"/>
</dbReference>
<dbReference type="KEGG" id="hbh:E4T21_15275"/>
<dbReference type="RefSeq" id="WP_149285877.1">
    <property type="nucleotide sequence ID" value="NZ_CP038437.2"/>
</dbReference>
<proteinExistence type="inferred from homology"/>
<evidence type="ECO:0000256" key="2">
    <source>
        <dbReference type="ARBA" id="ARBA00022722"/>
    </source>
</evidence>
<keyword evidence="3" id="KW-0378">Hydrolase</keyword>
<dbReference type="GO" id="GO:0016787">
    <property type="term" value="F:hydrolase activity"/>
    <property type="evidence" value="ECO:0007669"/>
    <property type="project" value="UniProtKB-KW"/>
</dbReference>
<evidence type="ECO:0000313" key="5">
    <source>
        <dbReference type="EMBL" id="QEM82754.1"/>
    </source>
</evidence>
<dbReference type="GO" id="GO:0110001">
    <property type="term" value="C:toxin-antitoxin complex"/>
    <property type="evidence" value="ECO:0007669"/>
    <property type="project" value="InterPro"/>
</dbReference>
<dbReference type="PANTHER" id="PTHR33397">
    <property type="entry name" value="UPF0331 PROTEIN YUTE"/>
    <property type="match status" value="1"/>
</dbReference>
<evidence type="ECO:0000313" key="6">
    <source>
        <dbReference type="Proteomes" id="UP000324285"/>
    </source>
</evidence>
<accession>A0A5C1NHK9</accession>
<dbReference type="PANTHER" id="PTHR33397:SF5">
    <property type="entry name" value="RNASE YUTE-RELATED"/>
    <property type="match status" value="1"/>
</dbReference>
<sequence>MRLDLYLAETRQLAAHQSTILDQAADRLRNEATLSELEQNGVLHALQVLTENAIGKAKHTLKALGQPVPVSAYDAFATLARHRQINTSDLDAWNAAIGLRNRIVHDDINPIVQDCLNLDMTIVLDLVRQQQYHFIRDYLMAPPDLC</sequence>
<evidence type="ECO:0000256" key="3">
    <source>
        <dbReference type="ARBA" id="ARBA00022801"/>
    </source>
</evidence>
<comment type="similarity">
    <text evidence="4">Belongs to the HepT RNase toxin family.</text>
</comment>
<dbReference type="Gene3D" id="1.20.120.580">
    <property type="entry name" value="bsu32300-like"/>
    <property type="match status" value="1"/>
</dbReference>